<reference evidence="2 3" key="1">
    <citation type="journal article" date="2015" name="Genome Announc.">
        <title>Genome Assemblies of Three Soil-Associated Devosia species: D. insulae, D. limi, and D. soli.</title>
        <authorList>
            <person name="Hassan Y.I."/>
            <person name="Lepp D."/>
            <person name="Zhou T."/>
        </authorList>
    </citation>
    <scope>NUCLEOTIDE SEQUENCE [LARGE SCALE GENOMIC DNA]</scope>
    <source>
        <strain evidence="2 3">DS-56</strain>
    </source>
</reference>
<evidence type="ECO:0000313" key="2">
    <source>
        <dbReference type="EMBL" id="OEO31790.1"/>
    </source>
</evidence>
<dbReference type="AlphaFoldDB" id="A0A1E5XT75"/>
<comment type="caution">
    <text evidence="2">The sequence shown here is derived from an EMBL/GenBank/DDBJ whole genome shotgun (WGS) entry which is preliminary data.</text>
</comment>
<keyword evidence="3" id="KW-1185">Reference proteome</keyword>
<sequence>MRRHTRIPTDGVATPRAGRAMNAPAELIDLIYEAAAVPELWPTVLLQLCGMAGAHAGALTSMDASGLAGYLATDTYEAAYRDYWEHGNAVENVRLGRSLRDYPMAFSSDLELCSEAELATDPLYLRFLRPHGLEWTAGTVIPVPSGDMLVFDLATRAGAGRFDREAMALLDRIRPHLARAALLSHRLGRRVAANQAAAMQLVGLPSAVWGHAGRLLAANDLFEALAPRVQFAAFGRLAFTDPEVDRLAQAAMASIGSEAEPMVRSIPIHAAPDAAALVVHLLPVRRAGGDIFVAAEGVIVVTPVAAPAAPLTQVLMGLFDLTPAEAKVARGIASGLDVQHLAATLALSRETVRSQLKAVLAKTGTRRQAELGLMLSGARPLPGAK</sequence>
<protein>
    <recommendedName>
        <fullName evidence="1">HTH luxR-type domain-containing protein</fullName>
    </recommendedName>
</protein>
<name>A0A1E5XT75_9HYPH</name>
<proteinExistence type="predicted"/>
<dbReference type="InterPro" id="IPR036388">
    <property type="entry name" value="WH-like_DNA-bd_sf"/>
</dbReference>
<dbReference type="SUPFAM" id="SSF46894">
    <property type="entry name" value="C-terminal effector domain of the bipartite response regulators"/>
    <property type="match status" value="1"/>
</dbReference>
<dbReference type="Proteomes" id="UP000095463">
    <property type="component" value="Unassembled WGS sequence"/>
</dbReference>
<dbReference type="Gene3D" id="1.10.10.10">
    <property type="entry name" value="Winged helix-like DNA-binding domain superfamily/Winged helix DNA-binding domain"/>
    <property type="match status" value="1"/>
</dbReference>
<dbReference type="InterPro" id="IPR000792">
    <property type="entry name" value="Tscrpt_reg_LuxR_C"/>
</dbReference>
<dbReference type="RefSeq" id="WP_069909051.1">
    <property type="nucleotide sequence ID" value="NZ_LAJE02000123.1"/>
</dbReference>
<evidence type="ECO:0000313" key="3">
    <source>
        <dbReference type="Proteomes" id="UP000095463"/>
    </source>
</evidence>
<gene>
    <name evidence="2" type="ORF">VW23_014660</name>
</gene>
<dbReference type="SMART" id="SM00421">
    <property type="entry name" value="HTH_LUXR"/>
    <property type="match status" value="1"/>
</dbReference>
<dbReference type="EMBL" id="LAJE02000123">
    <property type="protein sequence ID" value="OEO31790.1"/>
    <property type="molecule type" value="Genomic_DNA"/>
</dbReference>
<dbReference type="GO" id="GO:0003677">
    <property type="term" value="F:DNA binding"/>
    <property type="evidence" value="ECO:0007669"/>
    <property type="project" value="InterPro"/>
</dbReference>
<dbReference type="InterPro" id="IPR016032">
    <property type="entry name" value="Sig_transdc_resp-reg_C-effctor"/>
</dbReference>
<accession>A0A1E5XT75</accession>
<dbReference type="GO" id="GO:0006355">
    <property type="term" value="P:regulation of DNA-templated transcription"/>
    <property type="evidence" value="ECO:0007669"/>
    <property type="project" value="InterPro"/>
</dbReference>
<organism evidence="2 3">
    <name type="scientific">Devosia insulae DS-56</name>
    <dbReference type="NCBI Taxonomy" id="1116389"/>
    <lineage>
        <taxon>Bacteria</taxon>
        <taxon>Pseudomonadati</taxon>
        <taxon>Pseudomonadota</taxon>
        <taxon>Alphaproteobacteria</taxon>
        <taxon>Hyphomicrobiales</taxon>
        <taxon>Devosiaceae</taxon>
        <taxon>Devosia</taxon>
    </lineage>
</organism>
<feature type="domain" description="HTH luxR-type" evidence="1">
    <location>
        <begin position="318"/>
        <end position="375"/>
    </location>
</feature>
<evidence type="ECO:0000259" key="1">
    <source>
        <dbReference type="SMART" id="SM00421"/>
    </source>
</evidence>